<dbReference type="PANTHER" id="PTHR11046:SF0">
    <property type="entry name" value="OLIGORIBONUCLEASE, MITOCHONDRIAL"/>
    <property type="match status" value="1"/>
</dbReference>
<dbReference type="SMART" id="SM00479">
    <property type="entry name" value="EXOIII"/>
    <property type="match status" value="1"/>
</dbReference>
<dbReference type="InterPro" id="IPR022894">
    <property type="entry name" value="Oligoribonuclease"/>
</dbReference>
<evidence type="ECO:0000256" key="1">
    <source>
        <dbReference type="ARBA" id="ARBA00009921"/>
    </source>
</evidence>
<sequence>MNFFGAKKTPAAAPATDDAPLVWIDCEMTGLDPDQEEILEIHCIITTGDLQVLDVEGWGVVVHHPASRLDQMGEWCTRTHAQTGLTAAVLASTTTAEEAAAGLLDYVKRHVPTARKALLAGNSVHADRAFLAKGPYAKVLEHLHYRILDVSSIKEAAKRWCPPSVAAGVPVKTGTHRGREDILESIAEARYYQEAIFGLTWPEEESMQETPASERDPDDAWADNLM</sequence>
<evidence type="ECO:0000256" key="2">
    <source>
        <dbReference type="ARBA" id="ARBA00022722"/>
    </source>
</evidence>
<evidence type="ECO:0000256" key="4">
    <source>
        <dbReference type="ARBA" id="ARBA00022839"/>
    </source>
</evidence>
<dbReference type="EMBL" id="JAGSXJ010000023">
    <property type="protein sequence ID" value="KAH6676962.1"/>
    <property type="molecule type" value="Genomic_DNA"/>
</dbReference>
<dbReference type="OrthoDB" id="270189at2759"/>
<dbReference type="GO" id="GO:0003676">
    <property type="term" value="F:nucleic acid binding"/>
    <property type="evidence" value="ECO:0007669"/>
    <property type="project" value="InterPro"/>
</dbReference>
<dbReference type="InterPro" id="IPR036397">
    <property type="entry name" value="RNaseH_sf"/>
</dbReference>
<protein>
    <submittedName>
        <fullName evidence="7">Oligoribonuclease</fullName>
    </submittedName>
</protein>
<name>A0A9P8V607_9PEZI</name>
<dbReference type="InterPro" id="IPR013520">
    <property type="entry name" value="Ribonucl_H"/>
</dbReference>
<dbReference type="Gene3D" id="3.30.420.10">
    <property type="entry name" value="Ribonuclease H-like superfamily/Ribonuclease H"/>
    <property type="match status" value="1"/>
</dbReference>
<evidence type="ECO:0000313" key="7">
    <source>
        <dbReference type="EMBL" id="KAH6676962.1"/>
    </source>
</evidence>
<keyword evidence="3" id="KW-0378">Hydrolase</keyword>
<dbReference type="InterPro" id="IPR012337">
    <property type="entry name" value="RNaseH-like_sf"/>
</dbReference>
<organism evidence="7 8">
    <name type="scientific">Plectosphaerella plurivora</name>
    <dbReference type="NCBI Taxonomy" id="936078"/>
    <lineage>
        <taxon>Eukaryota</taxon>
        <taxon>Fungi</taxon>
        <taxon>Dikarya</taxon>
        <taxon>Ascomycota</taxon>
        <taxon>Pezizomycotina</taxon>
        <taxon>Sordariomycetes</taxon>
        <taxon>Hypocreomycetidae</taxon>
        <taxon>Glomerellales</taxon>
        <taxon>Plectosphaerellaceae</taxon>
        <taxon>Plectosphaerella</taxon>
    </lineage>
</organism>
<dbReference type="Proteomes" id="UP000770015">
    <property type="component" value="Unassembled WGS sequence"/>
</dbReference>
<proteinExistence type="inferred from homology"/>
<dbReference type="Pfam" id="PF00929">
    <property type="entry name" value="RNase_T"/>
    <property type="match status" value="1"/>
</dbReference>
<dbReference type="FunFam" id="3.30.420.10:FF:000003">
    <property type="entry name" value="Oligoribonuclease"/>
    <property type="match status" value="1"/>
</dbReference>
<dbReference type="PANTHER" id="PTHR11046">
    <property type="entry name" value="OLIGORIBONUCLEASE, MITOCHONDRIAL"/>
    <property type="match status" value="1"/>
</dbReference>
<comment type="caution">
    <text evidence="7">The sequence shown here is derived from an EMBL/GenBank/DDBJ whole genome shotgun (WGS) entry which is preliminary data.</text>
</comment>
<evidence type="ECO:0000256" key="5">
    <source>
        <dbReference type="SAM" id="MobiDB-lite"/>
    </source>
</evidence>
<reference evidence="7" key="1">
    <citation type="journal article" date="2021" name="Nat. Commun.">
        <title>Genetic determinants of endophytism in the Arabidopsis root mycobiome.</title>
        <authorList>
            <person name="Mesny F."/>
            <person name="Miyauchi S."/>
            <person name="Thiergart T."/>
            <person name="Pickel B."/>
            <person name="Atanasova L."/>
            <person name="Karlsson M."/>
            <person name="Huettel B."/>
            <person name="Barry K.W."/>
            <person name="Haridas S."/>
            <person name="Chen C."/>
            <person name="Bauer D."/>
            <person name="Andreopoulos W."/>
            <person name="Pangilinan J."/>
            <person name="LaButti K."/>
            <person name="Riley R."/>
            <person name="Lipzen A."/>
            <person name="Clum A."/>
            <person name="Drula E."/>
            <person name="Henrissat B."/>
            <person name="Kohler A."/>
            <person name="Grigoriev I.V."/>
            <person name="Martin F.M."/>
            <person name="Hacquard S."/>
        </authorList>
    </citation>
    <scope>NUCLEOTIDE SEQUENCE</scope>
    <source>
        <strain evidence="7">MPI-SDFR-AT-0117</strain>
    </source>
</reference>
<keyword evidence="2" id="KW-0540">Nuclease</keyword>
<dbReference type="CDD" id="cd06135">
    <property type="entry name" value="Orn"/>
    <property type="match status" value="1"/>
</dbReference>
<accession>A0A9P8V607</accession>
<evidence type="ECO:0000259" key="6">
    <source>
        <dbReference type="SMART" id="SM00479"/>
    </source>
</evidence>
<comment type="similarity">
    <text evidence="1">Belongs to the oligoribonuclease family.</text>
</comment>
<keyword evidence="4" id="KW-0269">Exonuclease</keyword>
<dbReference type="NCBIfam" id="NF003765">
    <property type="entry name" value="PRK05359.1"/>
    <property type="match status" value="1"/>
</dbReference>
<gene>
    <name evidence="7" type="ORF">F5X68DRAFT_173912</name>
</gene>
<dbReference type="GO" id="GO:0005739">
    <property type="term" value="C:mitochondrion"/>
    <property type="evidence" value="ECO:0007669"/>
    <property type="project" value="TreeGrafter"/>
</dbReference>
<feature type="region of interest" description="Disordered" evidence="5">
    <location>
        <begin position="203"/>
        <end position="226"/>
    </location>
</feature>
<evidence type="ECO:0000313" key="8">
    <source>
        <dbReference type="Proteomes" id="UP000770015"/>
    </source>
</evidence>
<keyword evidence="8" id="KW-1185">Reference proteome</keyword>
<feature type="domain" description="Exonuclease" evidence="6">
    <location>
        <begin position="20"/>
        <end position="198"/>
    </location>
</feature>
<dbReference type="GO" id="GO:0000175">
    <property type="term" value="F:3'-5'-RNA exonuclease activity"/>
    <property type="evidence" value="ECO:0007669"/>
    <property type="project" value="InterPro"/>
</dbReference>
<dbReference type="AlphaFoldDB" id="A0A9P8V607"/>
<dbReference type="SUPFAM" id="SSF53098">
    <property type="entry name" value="Ribonuclease H-like"/>
    <property type="match status" value="1"/>
</dbReference>
<evidence type="ECO:0000256" key="3">
    <source>
        <dbReference type="ARBA" id="ARBA00022801"/>
    </source>
</evidence>
<feature type="compositionally biased region" description="Acidic residues" evidence="5">
    <location>
        <begin position="216"/>
        <end position="226"/>
    </location>
</feature>